<dbReference type="PANTHER" id="PTHR43523">
    <property type="entry name" value="GLUCOSE-1-PHOSPHATE ADENYLYLTRANSFERASE-RELATED"/>
    <property type="match status" value="1"/>
</dbReference>
<evidence type="ECO:0000256" key="2">
    <source>
        <dbReference type="ARBA" id="ARBA00022679"/>
    </source>
</evidence>
<dbReference type="InterPro" id="IPR011004">
    <property type="entry name" value="Trimer_LpxA-like_sf"/>
</dbReference>
<evidence type="ECO:0000313" key="8">
    <source>
        <dbReference type="Proteomes" id="UP001056539"/>
    </source>
</evidence>
<keyword evidence="8" id="KW-1185">Reference proteome</keyword>
<dbReference type="RefSeq" id="WP_271434566.1">
    <property type="nucleotide sequence ID" value="NZ_CP073355.1"/>
</dbReference>
<dbReference type="Proteomes" id="UP001056539">
    <property type="component" value="Chromosome"/>
</dbReference>
<dbReference type="InterPro" id="IPR011831">
    <property type="entry name" value="ADP-Glc_PPase"/>
</dbReference>
<keyword evidence="3" id="KW-0548">Nucleotidyltransferase</keyword>
<dbReference type="SUPFAM" id="SSF53448">
    <property type="entry name" value="Nucleotide-diphospho-sugar transferases"/>
    <property type="match status" value="1"/>
</dbReference>
<dbReference type="EMBL" id="CP073355">
    <property type="protein sequence ID" value="URA09436.1"/>
    <property type="molecule type" value="Genomic_DNA"/>
</dbReference>
<evidence type="ECO:0000256" key="4">
    <source>
        <dbReference type="ARBA" id="ARBA00022741"/>
    </source>
</evidence>
<dbReference type="GO" id="GO:0000166">
    <property type="term" value="F:nucleotide binding"/>
    <property type="evidence" value="ECO:0007669"/>
    <property type="project" value="UniProtKB-KW"/>
</dbReference>
<evidence type="ECO:0000313" key="7">
    <source>
        <dbReference type="EMBL" id="URA09436.1"/>
    </source>
</evidence>
<feature type="domain" description="Glucose-1-phosphate adenylyltransferase/Bifunctional protein GlmU-like C-terminal hexapeptide" evidence="6">
    <location>
        <begin position="230"/>
        <end position="297"/>
    </location>
</feature>
<reference evidence="7" key="2">
    <citation type="submission" date="2022-06" db="EMBL/GenBank/DDBJ databases">
        <title>Thermospira aquatica gen. nov., sp. nov.</title>
        <authorList>
            <person name="Ben Ali Gam Z."/>
            <person name="Labat M."/>
        </authorList>
    </citation>
    <scope>NUCLEOTIDE SEQUENCE</scope>
    <source>
        <strain evidence="7">F1F22</strain>
    </source>
</reference>
<keyword evidence="5" id="KW-0320">Glycogen biosynthesis</keyword>
<protein>
    <recommendedName>
        <fullName evidence="6">Glucose-1-phosphate adenylyltransferase/Bifunctional protein GlmU-like C-terminal hexapeptide domain-containing protein</fullName>
    </recommendedName>
</protein>
<comment type="similarity">
    <text evidence="1">Belongs to the bacterial/plant glucose-1-phosphate adenylyltransferase family.</text>
</comment>
<evidence type="ECO:0000256" key="1">
    <source>
        <dbReference type="ARBA" id="ARBA00010443"/>
    </source>
</evidence>
<proteinExistence type="inferred from homology"/>
<gene>
    <name evidence="7" type="ORF">KDW03_08035</name>
</gene>
<dbReference type="Gene3D" id="2.160.10.10">
    <property type="entry name" value="Hexapeptide repeat proteins"/>
    <property type="match status" value="1"/>
</dbReference>
<dbReference type="KEGG" id="taqu:KDW03_08035"/>
<reference evidence="7" key="1">
    <citation type="submission" date="2021-04" db="EMBL/GenBank/DDBJ databases">
        <authorList>
            <person name="Postec A."/>
        </authorList>
    </citation>
    <scope>NUCLEOTIDE SEQUENCE</scope>
    <source>
        <strain evidence="7">F1F22</strain>
    </source>
</reference>
<organism evidence="7 8">
    <name type="scientific">Thermospira aquatica</name>
    <dbReference type="NCBI Taxonomy" id="2828656"/>
    <lineage>
        <taxon>Bacteria</taxon>
        <taxon>Pseudomonadati</taxon>
        <taxon>Spirochaetota</taxon>
        <taxon>Spirochaetia</taxon>
        <taxon>Brevinematales</taxon>
        <taxon>Thermospiraceae</taxon>
        <taxon>Thermospira</taxon>
    </lineage>
</organism>
<keyword evidence="2" id="KW-0808">Transferase</keyword>
<evidence type="ECO:0000259" key="6">
    <source>
        <dbReference type="Pfam" id="PF24894"/>
    </source>
</evidence>
<keyword evidence="4" id="KW-0547">Nucleotide-binding</keyword>
<dbReference type="AlphaFoldDB" id="A0AAX3BBG2"/>
<dbReference type="Pfam" id="PF24894">
    <property type="entry name" value="Hexapep_GlmU"/>
    <property type="match status" value="1"/>
</dbReference>
<accession>A0AAX3BBG2</accession>
<dbReference type="SUPFAM" id="SSF51161">
    <property type="entry name" value="Trimeric LpxA-like enzymes"/>
    <property type="match status" value="1"/>
</dbReference>
<dbReference type="InterPro" id="IPR029044">
    <property type="entry name" value="Nucleotide-diphossugar_trans"/>
</dbReference>
<evidence type="ECO:0000256" key="3">
    <source>
        <dbReference type="ARBA" id="ARBA00022695"/>
    </source>
</evidence>
<dbReference type="GO" id="GO:0005978">
    <property type="term" value="P:glycogen biosynthetic process"/>
    <property type="evidence" value="ECO:0007669"/>
    <property type="project" value="UniProtKB-KW"/>
</dbReference>
<name>A0AAX3BBG2_9SPIR</name>
<dbReference type="PANTHER" id="PTHR43523:SF12">
    <property type="entry name" value="GLUCOSE-1-PHOSPHATE ADENYLYLTRANSFERASE LARGE SUBUNIT 1, CHLOROPLASTIC-RELATED"/>
    <property type="match status" value="1"/>
</dbReference>
<evidence type="ECO:0000256" key="5">
    <source>
        <dbReference type="ARBA" id="ARBA00023056"/>
    </source>
</evidence>
<dbReference type="InterPro" id="IPR056818">
    <property type="entry name" value="GlmU/GlgC-like_hexapep"/>
</dbReference>
<dbReference type="GO" id="GO:0008878">
    <property type="term" value="F:glucose-1-phosphate adenylyltransferase activity"/>
    <property type="evidence" value="ECO:0007669"/>
    <property type="project" value="InterPro"/>
</dbReference>
<sequence>MQEKLCDLAIIIGKQNKELLSLDIYTQDYLLPFTPRVRTIDFVVSSLLNGNIQPLIIITPDDADLIHNYLMTGYPENEIYVFNRQQLEIEFLPFLEELKKDHTIKTIGIFYGHFPNWFLMPQEKSLPNYALLLHETPLNTFPLGVILPLRAFEDSLRATAQTNLYNFLEGIIDTLSKEKRMHFIKLKGYFRPNYTLEDYYRIHLDLLDDYYFLDHINSLVPVKPFTRPNVFSKTYRSSHVINSLVGEDVHIYGHVENSIIFSHVIIEKKAFIKNAIILPRNHIASEAHIVNTIIDEFSLDNVNPNIGAKSRIGNESPSQTNLLFPMINGFTLIGKDTILPDKTIIGGNCYVESFLPPSVFKKHHHIKDGECVLLEEKT</sequence>